<gene>
    <name evidence="2" type="ORF">CHS0354_021411</name>
</gene>
<reference evidence="2" key="1">
    <citation type="journal article" date="2021" name="Genome Biol. Evol.">
        <title>A High-Quality Reference Genome for a Parasitic Bivalve with Doubly Uniparental Inheritance (Bivalvia: Unionida).</title>
        <authorList>
            <person name="Smith C.H."/>
        </authorList>
    </citation>
    <scope>NUCLEOTIDE SEQUENCE</scope>
    <source>
        <strain evidence="2">CHS0354</strain>
    </source>
</reference>
<keyword evidence="3" id="KW-1185">Reference proteome</keyword>
<reference evidence="2" key="2">
    <citation type="journal article" date="2021" name="Genome Biol. Evol.">
        <title>Developing a high-quality reference genome for a parasitic bivalve with doubly uniparental inheritance (Bivalvia: Unionida).</title>
        <authorList>
            <person name="Smith C.H."/>
        </authorList>
    </citation>
    <scope>NUCLEOTIDE SEQUENCE</scope>
    <source>
        <strain evidence="2">CHS0354</strain>
        <tissue evidence="2">Mantle</tissue>
    </source>
</reference>
<dbReference type="Gene3D" id="2.80.10.50">
    <property type="match status" value="1"/>
</dbReference>
<dbReference type="EMBL" id="JAEAOA010001314">
    <property type="protein sequence ID" value="KAK3583671.1"/>
    <property type="molecule type" value="Genomic_DNA"/>
</dbReference>
<proteinExistence type="predicted"/>
<comment type="caution">
    <text evidence="2">The sequence shown here is derived from an EMBL/GenBank/DDBJ whole genome shotgun (WGS) entry which is preliminary data.</text>
</comment>
<reference evidence="2" key="3">
    <citation type="submission" date="2023-05" db="EMBL/GenBank/DDBJ databases">
        <authorList>
            <person name="Smith C.H."/>
        </authorList>
    </citation>
    <scope>NUCLEOTIDE SEQUENCE</scope>
    <source>
        <strain evidence="2">CHS0354</strain>
        <tissue evidence="2">Mantle</tissue>
    </source>
</reference>
<name>A0AAE0S1J4_9BIVA</name>
<feature type="region of interest" description="Disordered" evidence="1">
    <location>
        <begin position="21"/>
        <end position="54"/>
    </location>
</feature>
<feature type="compositionally biased region" description="Polar residues" evidence="1">
    <location>
        <begin position="80"/>
        <end position="93"/>
    </location>
</feature>
<feature type="region of interest" description="Disordered" evidence="1">
    <location>
        <begin position="73"/>
        <end position="93"/>
    </location>
</feature>
<protein>
    <submittedName>
        <fullName evidence="2">Uncharacterized protein</fullName>
    </submittedName>
</protein>
<evidence type="ECO:0000256" key="1">
    <source>
        <dbReference type="SAM" id="MobiDB-lite"/>
    </source>
</evidence>
<evidence type="ECO:0000313" key="3">
    <source>
        <dbReference type="Proteomes" id="UP001195483"/>
    </source>
</evidence>
<accession>A0AAE0S1J4</accession>
<organism evidence="2 3">
    <name type="scientific">Potamilus streckersoni</name>
    <dbReference type="NCBI Taxonomy" id="2493646"/>
    <lineage>
        <taxon>Eukaryota</taxon>
        <taxon>Metazoa</taxon>
        <taxon>Spiralia</taxon>
        <taxon>Lophotrochozoa</taxon>
        <taxon>Mollusca</taxon>
        <taxon>Bivalvia</taxon>
        <taxon>Autobranchia</taxon>
        <taxon>Heteroconchia</taxon>
        <taxon>Palaeoheterodonta</taxon>
        <taxon>Unionida</taxon>
        <taxon>Unionoidea</taxon>
        <taxon>Unionidae</taxon>
        <taxon>Ambleminae</taxon>
        <taxon>Lampsilini</taxon>
        <taxon>Potamilus</taxon>
    </lineage>
</organism>
<dbReference type="Proteomes" id="UP001195483">
    <property type="component" value="Unassembled WGS sequence"/>
</dbReference>
<dbReference type="AlphaFoldDB" id="A0AAE0S1J4"/>
<evidence type="ECO:0000313" key="2">
    <source>
        <dbReference type="EMBL" id="KAK3583671.1"/>
    </source>
</evidence>
<feature type="compositionally biased region" description="Basic and acidic residues" evidence="1">
    <location>
        <begin position="32"/>
        <end position="49"/>
    </location>
</feature>
<sequence length="399" mass="45691">MLLSTVNLVSIKRTEKCYKKGKNKSGYENTGDDPKNNAEDQSRSPKQKEYNSPCEEVDQIPITVTVEDEVRGDGGEITSGYCSSESISTQNGKTESSRDLGIVYLATPDGYNIYLDPTHYFVTLKSQRQRTSCSTFRQVTLSCEEKQNGSSQLVAFHLASDSEYYLTTNRNRSLEIQMYQNSRPHLENPDERCFLLHRLSTGMVFIQPYHHRGYYIHHIDMEISIRKLEINFRPPEEFYFHIKPATTEKESKTIFTFDETMDVSHNADIGCYQEQEVTSNPEMRRYSDPKQDVNCGRENLLASNQLKTDFTQVLDGQTVDSVMEKCENITVQDQGNNYNNFTNSSDEQSGDKQFIPLRKKGSKKVKLSKRNSFCRTVNLGSCFGFAKNNEDSNVYSSSR</sequence>